<comment type="caution">
    <text evidence="3">The sequence shown here is derived from an EMBL/GenBank/DDBJ whole genome shotgun (WGS) entry which is preliminary data.</text>
</comment>
<feature type="transmembrane region" description="Helical" evidence="1">
    <location>
        <begin position="478"/>
        <end position="499"/>
    </location>
</feature>
<proteinExistence type="predicted"/>
<sequence>MSREVIQKLLTGAARTYLRKIELRGKPPRTAAIFAGNHPSGLIDPLVVMAALPEKRFCSVAKASLFDAPVVSYFIKTMEAIPVAKAVDPDDPTKVLSKEERTAMNNAMFTATKERLLNNRSIVIFPEGTCHSTPELRSLKIGTAKMAFETACDDGPIVPIVPLGLSYSSPSGYAFRGSVLVDVGNPIMLTKAQVAEYEAGSKQKKYELCASVTNEIERRLRDCTIKTPDWTSVLSSLLESLSLPPPNFKTIENSDTTSISLSIAHPNTPSPFDSSFVPTGPRFPEFLPQLQRSVSRKAFFALNGADPTNSIVDDRDFVEHMHLARRIYKPHQTKLSLAQYADMTRNFMRLSLGKSHTERFRGIWADLTRYKGKLDELNLTDKYVSSHGKNTDPLNERLTKLRNGAKRDVLKLAFFAPLSLIGTVSHLPIIAIAWQAGRTLGTEKLTHDVSVVATMRLLTAFVGCCVAYPVASIAAGSIYGPVASIAAVPFGMISAYAAINYPMEKALVAARGSYTILTKRDTVDGLRDTRLDLQERIRAWADDEGEADMVGWWQDPEGSIEKIKDKQIRYEKRLLEQDRIVKMSHLENTGMIEFNIPLDDRFKRRDNERAVLSFLKSPSPLPTANNLREGGCGKNYENIVCYAHSTGALVVGQYASDVGGGGWRGAIDGFVFNSPFWRWNLKWYEKKAVQNAYKAGLPDEYLVDEGGEQSDYSLNMKRTYHFPKLLKDDRALAISVGWCKAVTIAQEMLKGGDMVLGKPCLVLSARGDEVLDAGDIDKMSDYLLEERRDGKGNEVGGDELLVERVIESTVTELSGHDVLAADSAIKVNEAMEVIETWLGSRFN</sequence>
<evidence type="ECO:0000259" key="2">
    <source>
        <dbReference type="SMART" id="SM00563"/>
    </source>
</evidence>
<dbReference type="InterPro" id="IPR052744">
    <property type="entry name" value="GPAT/DAPAT"/>
</dbReference>
<keyword evidence="1" id="KW-1133">Transmembrane helix</keyword>
<evidence type="ECO:0000256" key="1">
    <source>
        <dbReference type="SAM" id="Phobius"/>
    </source>
</evidence>
<dbReference type="SMART" id="SM00563">
    <property type="entry name" value="PlsC"/>
    <property type="match status" value="1"/>
</dbReference>
<dbReference type="SUPFAM" id="SSF69593">
    <property type="entry name" value="Glycerol-3-phosphate (1)-acyltransferase"/>
    <property type="match status" value="1"/>
</dbReference>
<dbReference type="GO" id="GO:0008654">
    <property type="term" value="P:phospholipid biosynthetic process"/>
    <property type="evidence" value="ECO:0007669"/>
    <property type="project" value="TreeGrafter"/>
</dbReference>
<dbReference type="SUPFAM" id="SSF53474">
    <property type="entry name" value="alpha/beta-Hydrolases"/>
    <property type="match status" value="1"/>
</dbReference>
<gene>
    <name evidence="3" type="ORF">TrRE_jg464</name>
</gene>
<dbReference type="PANTHER" id="PTHR31605">
    <property type="entry name" value="GLYCEROL-3-PHOSPHATE O-ACYLTRANSFERASE 1"/>
    <property type="match status" value="1"/>
</dbReference>
<keyword evidence="1" id="KW-0812">Transmembrane</keyword>
<dbReference type="Pfam" id="PF01553">
    <property type="entry name" value="Acyltransferase"/>
    <property type="match status" value="1"/>
</dbReference>
<organism evidence="3 4">
    <name type="scientific">Triparma retinervis</name>
    <dbReference type="NCBI Taxonomy" id="2557542"/>
    <lineage>
        <taxon>Eukaryota</taxon>
        <taxon>Sar</taxon>
        <taxon>Stramenopiles</taxon>
        <taxon>Ochrophyta</taxon>
        <taxon>Bolidophyceae</taxon>
        <taxon>Parmales</taxon>
        <taxon>Triparmaceae</taxon>
        <taxon>Triparma</taxon>
    </lineage>
</organism>
<keyword evidence="1" id="KW-0472">Membrane</keyword>
<dbReference type="GO" id="GO:0004366">
    <property type="term" value="F:glycerol-3-phosphate O-acyltransferase activity"/>
    <property type="evidence" value="ECO:0007669"/>
    <property type="project" value="TreeGrafter"/>
</dbReference>
<evidence type="ECO:0000313" key="3">
    <source>
        <dbReference type="EMBL" id="GMI12416.1"/>
    </source>
</evidence>
<dbReference type="PANTHER" id="PTHR31605:SF0">
    <property type="entry name" value="GLYCEROL-3-PHOSPHATE O-ACYLTRANSFERASE 1"/>
    <property type="match status" value="1"/>
</dbReference>
<dbReference type="InterPro" id="IPR002123">
    <property type="entry name" value="Plipid/glycerol_acylTrfase"/>
</dbReference>
<keyword evidence="4" id="KW-1185">Reference proteome</keyword>
<dbReference type="AlphaFoldDB" id="A0A9W7FI23"/>
<protein>
    <recommendedName>
        <fullName evidence="2">Phospholipid/glycerol acyltransferase domain-containing protein</fullName>
    </recommendedName>
</protein>
<accession>A0A9W7FI23</accession>
<evidence type="ECO:0000313" key="4">
    <source>
        <dbReference type="Proteomes" id="UP001165082"/>
    </source>
</evidence>
<feature type="transmembrane region" description="Helical" evidence="1">
    <location>
        <begin position="412"/>
        <end position="437"/>
    </location>
</feature>
<dbReference type="Gene3D" id="3.40.50.1820">
    <property type="entry name" value="alpha/beta hydrolase"/>
    <property type="match status" value="1"/>
</dbReference>
<dbReference type="Proteomes" id="UP001165082">
    <property type="component" value="Unassembled WGS sequence"/>
</dbReference>
<dbReference type="OrthoDB" id="194892at2759"/>
<dbReference type="EMBL" id="BRXZ01000475">
    <property type="protein sequence ID" value="GMI12416.1"/>
    <property type="molecule type" value="Genomic_DNA"/>
</dbReference>
<dbReference type="InterPro" id="IPR029058">
    <property type="entry name" value="AB_hydrolase_fold"/>
</dbReference>
<reference evidence="3" key="1">
    <citation type="submission" date="2022-07" db="EMBL/GenBank/DDBJ databases">
        <title>Genome analysis of Parmales, a sister group of diatoms, reveals the evolutionary specialization of diatoms from phago-mixotrophs to photoautotrophs.</title>
        <authorList>
            <person name="Ban H."/>
            <person name="Sato S."/>
            <person name="Yoshikawa S."/>
            <person name="Kazumasa Y."/>
            <person name="Nakamura Y."/>
            <person name="Ichinomiya M."/>
            <person name="Saitoh K."/>
            <person name="Sato N."/>
            <person name="Blanc-Mathieu R."/>
            <person name="Endo H."/>
            <person name="Kuwata A."/>
            <person name="Ogata H."/>
        </authorList>
    </citation>
    <scope>NUCLEOTIDE SEQUENCE</scope>
</reference>
<dbReference type="GO" id="GO:0016287">
    <property type="term" value="F:glycerone-phosphate O-acyltransferase activity"/>
    <property type="evidence" value="ECO:0007669"/>
    <property type="project" value="TreeGrafter"/>
</dbReference>
<name>A0A9W7FI23_9STRA</name>
<feature type="domain" description="Phospholipid/glycerol acyltransferase" evidence="2">
    <location>
        <begin position="32"/>
        <end position="168"/>
    </location>
</feature>
<feature type="transmembrane region" description="Helical" evidence="1">
    <location>
        <begin position="449"/>
        <end position="471"/>
    </location>
</feature>